<reference evidence="1" key="1">
    <citation type="submission" date="2019-04" db="EMBL/GenBank/DDBJ databases">
        <title>Microbes associate with the intestines of laboratory mice.</title>
        <authorList>
            <person name="Navarre W."/>
            <person name="Wong E."/>
            <person name="Huang K."/>
            <person name="Tropini C."/>
            <person name="Ng K."/>
            <person name="Yu B."/>
        </authorList>
    </citation>
    <scope>NUCLEOTIDE SEQUENCE</scope>
    <source>
        <strain evidence="1">NM04_E33</strain>
    </source>
</reference>
<dbReference type="EMBL" id="SRYB01000006">
    <property type="protein sequence ID" value="TGY79514.1"/>
    <property type="molecule type" value="Genomic_DNA"/>
</dbReference>
<keyword evidence="2" id="KW-1185">Reference proteome</keyword>
<comment type="caution">
    <text evidence="1">The sequence shown here is derived from an EMBL/GenBank/DDBJ whole genome shotgun (WGS) entry which is preliminary data.</text>
</comment>
<sequence>MQKILNIAVRYLLPLALTVLLVTYMFKKVNFSEMWDLIKHGVDYWWIILAMVISVFSHVFRAARWRLQLDALGIRPPFMALCCSIFGCYALNLVFPRLGEVWRCTYIASSEKASFTSVLGSMIGDRLADTLMVLLLLLLCLVVAAPALEAFMTKYPVGRDLVALIGEWWFWAAIVGGVILVWVLLRVFRDTKVVEKLKGMALNMWEGFSVVARMKGRWQFLILTLCIWGCYFTQLYVAFYAFGFTRALCHEPGLAAGLTPCLVAFVLSSIGMAIPSNGGLGPWNLAVMFGLAIYGISDAEGTAFSMLQWSGQTVMLIILGIYTMVYISLRKKETKSAAPTSRSF</sequence>
<evidence type="ECO:0000313" key="1">
    <source>
        <dbReference type="EMBL" id="TGY79514.1"/>
    </source>
</evidence>
<proteinExistence type="predicted"/>
<organism evidence="1 2">
    <name type="scientific">Lepagella muris</name>
    <dbReference type="NCBI Taxonomy" id="3032870"/>
    <lineage>
        <taxon>Bacteria</taxon>
        <taxon>Pseudomonadati</taxon>
        <taxon>Bacteroidota</taxon>
        <taxon>Bacteroidia</taxon>
        <taxon>Bacteroidales</taxon>
        <taxon>Muribaculaceae</taxon>
        <taxon>Lepagella</taxon>
    </lineage>
</organism>
<evidence type="ECO:0000313" key="2">
    <source>
        <dbReference type="Proteomes" id="UP000306319"/>
    </source>
</evidence>
<protein>
    <submittedName>
        <fullName evidence="1">Flippase-like domain-containing protein</fullName>
    </submittedName>
</protein>
<gene>
    <name evidence="1" type="ORF">E5331_05745</name>
</gene>
<dbReference type="Proteomes" id="UP000306319">
    <property type="component" value="Unassembled WGS sequence"/>
</dbReference>
<accession>A0AC61RFK9</accession>
<name>A0AC61RFK9_9BACT</name>